<evidence type="ECO:0000256" key="6">
    <source>
        <dbReference type="ARBA" id="ARBA00023157"/>
    </source>
</evidence>
<name>A0AAU9RVK8_THLAR</name>
<evidence type="ECO:0000256" key="2">
    <source>
        <dbReference type="ARBA" id="ARBA00009872"/>
    </source>
</evidence>
<evidence type="ECO:0000256" key="3">
    <source>
        <dbReference type="ARBA" id="ARBA00022525"/>
    </source>
</evidence>
<dbReference type="GO" id="GO:0090729">
    <property type="term" value="F:toxin activity"/>
    <property type="evidence" value="ECO:0007669"/>
    <property type="project" value="UniProtKB-KW"/>
</dbReference>
<reference evidence="8 9" key="1">
    <citation type="submission" date="2022-03" db="EMBL/GenBank/DDBJ databases">
        <authorList>
            <person name="Nunn A."/>
            <person name="Chopra R."/>
            <person name="Nunn A."/>
            <person name="Contreras Garrido A."/>
        </authorList>
    </citation>
    <scope>NUCLEOTIDE SEQUENCE [LARGE SCALE GENOMIC DNA]</scope>
</reference>
<organism evidence="8 9">
    <name type="scientific">Thlaspi arvense</name>
    <name type="common">Field penny-cress</name>
    <dbReference type="NCBI Taxonomy" id="13288"/>
    <lineage>
        <taxon>Eukaryota</taxon>
        <taxon>Viridiplantae</taxon>
        <taxon>Streptophyta</taxon>
        <taxon>Embryophyta</taxon>
        <taxon>Tracheophyta</taxon>
        <taxon>Spermatophyta</taxon>
        <taxon>Magnoliopsida</taxon>
        <taxon>eudicotyledons</taxon>
        <taxon>Gunneridae</taxon>
        <taxon>Pentapetalae</taxon>
        <taxon>rosids</taxon>
        <taxon>malvids</taxon>
        <taxon>Brassicales</taxon>
        <taxon>Brassicaceae</taxon>
        <taxon>Thlaspideae</taxon>
        <taxon>Thlaspi</taxon>
    </lineage>
</organism>
<dbReference type="PANTHER" id="PTHR33920:SF2">
    <property type="entry name" value="THIONIN-2.1-RELATED"/>
    <property type="match status" value="1"/>
</dbReference>
<dbReference type="Proteomes" id="UP000836841">
    <property type="component" value="Chromosome 2"/>
</dbReference>
<dbReference type="EMBL" id="OU466858">
    <property type="protein sequence ID" value="CAH2048049.1"/>
    <property type="molecule type" value="Genomic_DNA"/>
</dbReference>
<keyword evidence="7" id="KW-0732">Signal</keyword>
<dbReference type="AlphaFoldDB" id="A0AAU9RVK8"/>
<comment type="similarity">
    <text evidence="2">Belongs to the plant thionin (TC 1.C.44) family.</text>
</comment>
<dbReference type="GO" id="GO:0005576">
    <property type="term" value="C:extracellular region"/>
    <property type="evidence" value="ECO:0007669"/>
    <property type="project" value="UniProtKB-SubCell"/>
</dbReference>
<evidence type="ECO:0000256" key="7">
    <source>
        <dbReference type="SAM" id="SignalP"/>
    </source>
</evidence>
<dbReference type="InterPro" id="IPR036391">
    <property type="entry name" value="Thionin-like_sf"/>
</dbReference>
<evidence type="ECO:0000313" key="8">
    <source>
        <dbReference type="EMBL" id="CAH2048049.1"/>
    </source>
</evidence>
<dbReference type="GO" id="GO:0006952">
    <property type="term" value="P:defense response"/>
    <property type="evidence" value="ECO:0007669"/>
    <property type="project" value="UniProtKB-KW"/>
</dbReference>
<dbReference type="Pfam" id="PF00321">
    <property type="entry name" value="Thionin"/>
    <property type="match status" value="1"/>
</dbReference>
<evidence type="ECO:0000256" key="5">
    <source>
        <dbReference type="ARBA" id="ARBA00022821"/>
    </source>
</evidence>
<gene>
    <name evidence="8" type="ORF">TAV2_LOCUS6140</name>
</gene>
<accession>A0AAU9RVK8</accession>
<keyword evidence="3" id="KW-0964">Secreted</keyword>
<keyword evidence="9" id="KW-1185">Reference proteome</keyword>
<dbReference type="InterPro" id="IPR001010">
    <property type="entry name" value="Thionin"/>
</dbReference>
<evidence type="ECO:0000256" key="4">
    <source>
        <dbReference type="ARBA" id="ARBA00022656"/>
    </source>
</evidence>
<keyword evidence="5" id="KW-0611">Plant defense</keyword>
<proteinExistence type="inferred from homology"/>
<sequence>MEDRTVILSVLIMTLVMAQTQVEAEVCCPNLNAGYNLISCLASGGYGEQCTAVCGCKYFSESSCPPEYPIDILGNSADAVNKYCKLGCAFSVCGAMTTFQNSNANEIWNAAAEQCTKACSTICNKGSLTAVKNA</sequence>
<comment type="subcellular location">
    <subcellularLocation>
        <location evidence="1">Secreted</location>
    </subcellularLocation>
</comment>
<feature type="signal peptide" evidence="7">
    <location>
        <begin position="1"/>
        <end position="24"/>
    </location>
</feature>
<keyword evidence="4" id="KW-0800">Toxin</keyword>
<dbReference type="PANTHER" id="PTHR33920">
    <property type="entry name" value="THIONIN-2.1-RELATED"/>
    <property type="match status" value="1"/>
</dbReference>
<keyword evidence="6" id="KW-1015">Disulfide bond</keyword>
<evidence type="ECO:0008006" key="10">
    <source>
        <dbReference type="Google" id="ProtNLM"/>
    </source>
</evidence>
<feature type="chain" id="PRO_5043392690" description="Acidic protein" evidence="7">
    <location>
        <begin position="25"/>
        <end position="134"/>
    </location>
</feature>
<evidence type="ECO:0000313" key="9">
    <source>
        <dbReference type="Proteomes" id="UP000836841"/>
    </source>
</evidence>
<dbReference type="Gene3D" id="3.30.1350.10">
    <property type="entry name" value="Thionin-like"/>
    <property type="match status" value="1"/>
</dbReference>
<evidence type="ECO:0000256" key="1">
    <source>
        <dbReference type="ARBA" id="ARBA00004613"/>
    </source>
</evidence>
<dbReference type="SUPFAM" id="SSF57429">
    <property type="entry name" value="Crambin-like"/>
    <property type="match status" value="1"/>
</dbReference>
<protein>
    <recommendedName>
        <fullName evidence="10">Acidic protein</fullName>
    </recommendedName>
</protein>